<proteinExistence type="predicted"/>
<organism evidence="1">
    <name type="scientific">Solanum chacoense</name>
    <name type="common">Chaco potato</name>
    <dbReference type="NCBI Taxonomy" id="4108"/>
    <lineage>
        <taxon>Eukaryota</taxon>
        <taxon>Viridiplantae</taxon>
        <taxon>Streptophyta</taxon>
        <taxon>Embryophyta</taxon>
        <taxon>Tracheophyta</taxon>
        <taxon>Spermatophyta</taxon>
        <taxon>Magnoliopsida</taxon>
        <taxon>eudicotyledons</taxon>
        <taxon>Gunneridae</taxon>
        <taxon>Pentapetalae</taxon>
        <taxon>asterids</taxon>
        <taxon>lamiids</taxon>
        <taxon>Solanales</taxon>
        <taxon>Solanaceae</taxon>
        <taxon>Solanoideae</taxon>
        <taxon>Solaneae</taxon>
        <taxon>Solanum</taxon>
    </lineage>
</organism>
<dbReference type="AlphaFoldDB" id="A0A0V0H0V8"/>
<reference evidence="1" key="1">
    <citation type="submission" date="2015-12" db="EMBL/GenBank/DDBJ databases">
        <title>Gene expression during late stages of embryo sac development: a critical building block for successful pollen-pistil interactions.</title>
        <authorList>
            <person name="Liu Y."/>
            <person name="Joly V."/>
            <person name="Sabar M."/>
            <person name="Matton D.P."/>
        </authorList>
    </citation>
    <scope>NUCLEOTIDE SEQUENCE</scope>
</reference>
<sequence length="86" mass="10128">MRRCQREYTPEVLALLFAIGLQSKHIEEKCFRKKSFLKSLPYQSTNTGNQHLKNDRTYLFARATTVSYLSSTIFSNYSDPSYFQNF</sequence>
<name>A0A0V0H0V8_SOLCH</name>
<protein>
    <submittedName>
        <fullName evidence="1">Putative ovule protein</fullName>
    </submittedName>
</protein>
<accession>A0A0V0H0V8</accession>
<evidence type="ECO:0000313" key="1">
    <source>
        <dbReference type="EMBL" id="JAP14021.1"/>
    </source>
</evidence>
<dbReference type="EMBL" id="GEDG01027178">
    <property type="protein sequence ID" value="JAP14021.1"/>
    <property type="molecule type" value="Transcribed_RNA"/>
</dbReference>